<dbReference type="EMBL" id="UGTP01000001">
    <property type="protein sequence ID" value="SUC11310.1"/>
    <property type="molecule type" value="Genomic_DNA"/>
</dbReference>
<evidence type="ECO:0000313" key="2">
    <source>
        <dbReference type="Proteomes" id="UP000254235"/>
    </source>
</evidence>
<dbReference type="Proteomes" id="UP000254235">
    <property type="component" value="Unassembled WGS sequence"/>
</dbReference>
<evidence type="ECO:0008006" key="3">
    <source>
        <dbReference type="Google" id="ProtNLM"/>
    </source>
</evidence>
<organism evidence="1 2">
    <name type="scientific">Prevotella pallens</name>
    <dbReference type="NCBI Taxonomy" id="60133"/>
    <lineage>
        <taxon>Bacteria</taxon>
        <taxon>Pseudomonadati</taxon>
        <taxon>Bacteroidota</taxon>
        <taxon>Bacteroidia</taxon>
        <taxon>Bacteroidales</taxon>
        <taxon>Prevotellaceae</taxon>
        <taxon>Prevotella</taxon>
    </lineage>
</organism>
<protein>
    <recommendedName>
        <fullName evidence="3">SMI1 / KNR4 family</fullName>
    </recommendedName>
</protein>
<dbReference type="OrthoDB" id="2990718at2"/>
<sequence length="189" mass="22007">MKLLTMQEIMLFIIEETCDVDPEITEDIILKEAVISHSEIEKLKNKLRIDTLDEVFAELILSYNWGNFCFLSYQFGVNDEETLNWIVQRNLEYADYDILHQYDLMIIANGDPSTILLECATGKVYAIDSETDYEDRILIADNFEMLVRAMGTGQYAVWNGKESEFISMIRESVNAKGVEFWRGFVSYYE</sequence>
<gene>
    <name evidence="1" type="ORF">NCTC13043_00153</name>
</gene>
<dbReference type="SUPFAM" id="SSF160631">
    <property type="entry name" value="SMI1/KNR4-like"/>
    <property type="match status" value="1"/>
</dbReference>
<dbReference type="AlphaFoldDB" id="A0A379EY51"/>
<dbReference type="RefSeq" id="WP_115082679.1">
    <property type="nucleotide sequence ID" value="NZ_UGTP01000001.1"/>
</dbReference>
<evidence type="ECO:0000313" key="1">
    <source>
        <dbReference type="EMBL" id="SUC11310.1"/>
    </source>
</evidence>
<dbReference type="GeneID" id="78569901"/>
<dbReference type="Gene3D" id="3.40.1580.10">
    <property type="entry name" value="SMI1/KNR4-like"/>
    <property type="match status" value="1"/>
</dbReference>
<name>A0A379EY51_9BACT</name>
<dbReference type="InterPro" id="IPR037883">
    <property type="entry name" value="Knr4/Smi1-like_sf"/>
</dbReference>
<reference evidence="1 2" key="1">
    <citation type="submission" date="2018-06" db="EMBL/GenBank/DDBJ databases">
        <authorList>
            <consortium name="Pathogen Informatics"/>
            <person name="Doyle S."/>
        </authorList>
    </citation>
    <scope>NUCLEOTIDE SEQUENCE [LARGE SCALE GENOMIC DNA]</scope>
    <source>
        <strain evidence="1 2">NCTC13043</strain>
    </source>
</reference>
<accession>A0A379EY51</accession>
<proteinExistence type="predicted"/>